<feature type="domain" description="Apple" evidence="2">
    <location>
        <begin position="122"/>
        <end position="200"/>
    </location>
</feature>
<sequence>MESDSEPDLALPAPRESRFKALVPLALACLACLAVLGLLARSTETRAEVKVEHALRGVVQEWAPTRPEEVLPMEQWAKVFKVDDLNSSTAQRRYYQYSHHPIFIQKKAWMEDQMSWQIARECPPLSIGIDLVLDKAMPAIRDVPSPSDCQKACTETPECLAFAWVRSGNLTRTCFRKTSATMLSMPTQVPKDSFVSGRPCLRENRTEMRFPTKELEQFKLPSPPPAPPRPRGAARMLCLAVCLPFTQEQDLLVMQYRFGTHIFACDNYAIYSSLLLELVPGVFTRRVNSTLLGELGGPYMTVLNLAAFMAVWKQVLADGEYLHHDWILKVDPDTVFLVDRLRPILQEHGRVLGQSGAYLNNCDMGLHGPLEIFSRQALNTFFESSEYCAKQLDGGKECKKDCSAFWDPNYRERCNGPCTLWWGEDIWVDQCLMRFTEVARVYDPRLLTEEHCHPQSGWRNCKDPSSVAFHPFKTPQEYKTCFESATGHELIA</sequence>
<keyword evidence="1" id="KW-1133">Transmembrane helix</keyword>
<protein>
    <recommendedName>
        <fullName evidence="2">Apple domain-containing protein</fullName>
    </recommendedName>
</protein>
<dbReference type="Gene3D" id="3.50.4.10">
    <property type="entry name" value="Hepatocyte Growth Factor"/>
    <property type="match status" value="1"/>
</dbReference>
<gene>
    <name evidence="3" type="ORF">EVOR1521_LOCUS25600</name>
</gene>
<dbReference type="Pfam" id="PF00024">
    <property type="entry name" value="PAN_1"/>
    <property type="match status" value="1"/>
</dbReference>
<proteinExistence type="predicted"/>
<dbReference type="EMBL" id="CAUJNA010003468">
    <property type="protein sequence ID" value="CAJ1402801.1"/>
    <property type="molecule type" value="Genomic_DNA"/>
</dbReference>
<evidence type="ECO:0000313" key="4">
    <source>
        <dbReference type="Proteomes" id="UP001178507"/>
    </source>
</evidence>
<reference evidence="3" key="1">
    <citation type="submission" date="2023-08" db="EMBL/GenBank/DDBJ databases">
        <authorList>
            <person name="Chen Y."/>
            <person name="Shah S."/>
            <person name="Dougan E. K."/>
            <person name="Thang M."/>
            <person name="Chan C."/>
        </authorList>
    </citation>
    <scope>NUCLEOTIDE SEQUENCE</scope>
</reference>
<keyword evidence="1" id="KW-0812">Transmembrane</keyword>
<name>A0AA36NGS2_9DINO</name>
<keyword evidence="4" id="KW-1185">Reference proteome</keyword>
<comment type="caution">
    <text evidence="3">The sequence shown here is derived from an EMBL/GenBank/DDBJ whole genome shotgun (WGS) entry which is preliminary data.</text>
</comment>
<feature type="transmembrane region" description="Helical" evidence="1">
    <location>
        <begin position="21"/>
        <end position="40"/>
    </location>
</feature>
<dbReference type="InterPro" id="IPR003609">
    <property type="entry name" value="Pan_app"/>
</dbReference>
<dbReference type="AlphaFoldDB" id="A0AA36NGS2"/>
<evidence type="ECO:0000259" key="2">
    <source>
        <dbReference type="PROSITE" id="PS50948"/>
    </source>
</evidence>
<keyword evidence="1" id="KW-0472">Membrane</keyword>
<dbReference type="PROSITE" id="PS50948">
    <property type="entry name" value="PAN"/>
    <property type="match status" value="1"/>
</dbReference>
<accession>A0AA36NGS2</accession>
<evidence type="ECO:0000256" key="1">
    <source>
        <dbReference type="SAM" id="Phobius"/>
    </source>
</evidence>
<dbReference type="Proteomes" id="UP001178507">
    <property type="component" value="Unassembled WGS sequence"/>
</dbReference>
<organism evidence="3 4">
    <name type="scientific">Effrenium voratum</name>
    <dbReference type="NCBI Taxonomy" id="2562239"/>
    <lineage>
        <taxon>Eukaryota</taxon>
        <taxon>Sar</taxon>
        <taxon>Alveolata</taxon>
        <taxon>Dinophyceae</taxon>
        <taxon>Suessiales</taxon>
        <taxon>Symbiodiniaceae</taxon>
        <taxon>Effrenium</taxon>
    </lineage>
</organism>
<evidence type="ECO:0000313" key="3">
    <source>
        <dbReference type="EMBL" id="CAJ1402801.1"/>
    </source>
</evidence>